<dbReference type="InterPro" id="IPR015421">
    <property type="entry name" value="PyrdxlP-dep_Trfase_major"/>
</dbReference>
<dbReference type="PANTHER" id="PTHR30244:SF34">
    <property type="entry name" value="DTDP-4-AMINO-4,6-DIDEOXYGALACTOSE TRANSAMINASE"/>
    <property type="match status" value="1"/>
</dbReference>
<gene>
    <name evidence="3" type="ORF">V6R86_07790</name>
</gene>
<keyword evidence="3" id="KW-0032">Aminotransferase</keyword>
<dbReference type="RefSeq" id="WP_338503448.1">
    <property type="nucleotide sequence ID" value="NZ_CP145607.1"/>
</dbReference>
<dbReference type="InterPro" id="IPR000653">
    <property type="entry name" value="DegT/StrS_aminotransferase"/>
</dbReference>
<dbReference type="EC" id="2.6.1.-" evidence="3"/>
<evidence type="ECO:0000313" key="4">
    <source>
        <dbReference type="Proteomes" id="UP001382935"/>
    </source>
</evidence>
<dbReference type="PANTHER" id="PTHR30244">
    <property type="entry name" value="TRANSAMINASE"/>
    <property type="match status" value="1"/>
</dbReference>
<dbReference type="EMBL" id="CP145607">
    <property type="protein sequence ID" value="WWM70576.1"/>
    <property type="molecule type" value="Genomic_DNA"/>
</dbReference>
<dbReference type="InterPro" id="IPR015424">
    <property type="entry name" value="PyrdxlP-dep_Trfase"/>
</dbReference>
<organism evidence="3 4">
    <name type="scientific">Sphingomonas kaistensis</name>
    <dbReference type="NCBI Taxonomy" id="298708"/>
    <lineage>
        <taxon>Bacteria</taxon>
        <taxon>Pseudomonadati</taxon>
        <taxon>Pseudomonadota</taxon>
        <taxon>Alphaproteobacteria</taxon>
        <taxon>Sphingomonadales</taxon>
        <taxon>Sphingomonadaceae</taxon>
        <taxon>Sphingomonas</taxon>
    </lineage>
</organism>
<comment type="similarity">
    <text evidence="1 2">Belongs to the DegT/DnrJ/EryC1 family.</text>
</comment>
<keyword evidence="4" id="KW-1185">Reference proteome</keyword>
<dbReference type="Pfam" id="PF01041">
    <property type="entry name" value="DegT_DnrJ_EryC1"/>
    <property type="match status" value="1"/>
</dbReference>
<dbReference type="InterPro" id="IPR015422">
    <property type="entry name" value="PyrdxlP-dep_Trfase_small"/>
</dbReference>
<dbReference type="Gene3D" id="3.40.640.10">
    <property type="entry name" value="Type I PLP-dependent aspartate aminotransferase-like (Major domain)"/>
    <property type="match status" value="1"/>
</dbReference>
<dbReference type="GO" id="GO:0008483">
    <property type="term" value="F:transaminase activity"/>
    <property type="evidence" value="ECO:0007669"/>
    <property type="project" value="UniProtKB-KW"/>
</dbReference>
<evidence type="ECO:0000256" key="2">
    <source>
        <dbReference type="RuleBase" id="RU004508"/>
    </source>
</evidence>
<name>A0ABZ2G472_9SPHN</name>
<reference evidence="3 4" key="1">
    <citation type="submission" date="2024-02" db="EMBL/GenBank/DDBJ databases">
        <title>Full genome sequence of Sphingomonas kaistensis.</title>
        <authorList>
            <person name="Poletto B.L."/>
            <person name="Silva G."/>
            <person name="Galante D."/>
            <person name="Campos K.R."/>
            <person name="Santos M.B.N."/>
            <person name="Sacchi C.T."/>
        </authorList>
    </citation>
    <scope>NUCLEOTIDE SEQUENCE [LARGE SCALE GENOMIC DNA]</scope>
    <source>
        <strain evidence="3 4">MA4R</strain>
    </source>
</reference>
<evidence type="ECO:0000256" key="1">
    <source>
        <dbReference type="ARBA" id="ARBA00037999"/>
    </source>
</evidence>
<protein>
    <submittedName>
        <fullName evidence="3">DegT/DnrJ/EryC1/StrS family aminotransferase</fullName>
        <ecNumber evidence="3">2.6.1.-</ecNumber>
    </submittedName>
</protein>
<keyword evidence="2" id="KW-0663">Pyridoxal phosphate</keyword>
<proteinExistence type="inferred from homology"/>
<dbReference type="SUPFAM" id="SSF53383">
    <property type="entry name" value="PLP-dependent transferases"/>
    <property type="match status" value="1"/>
</dbReference>
<keyword evidence="3" id="KW-0808">Transferase</keyword>
<evidence type="ECO:0000313" key="3">
    <source>
        <dbReference type="EMBL" id="WWM70576.1"/>
    </source>
</evidence>
<sequence>MLNLARVIATGRLMHHAGETRSFTGRAQARLAQMMGVEQALLVNSGTSALIVALKAAGIGPGDEVLVPAYTWVSTASAPLFLGAIPILVDIDESLTMDPADLERKITPFSKAIIPVHMLNLVCDMDSIMAIATRHGLAVIEDACQAVGVTYKGRRAGSIGHLGAFSFNHYKNVTSGEGGAVITNDGHLMRRAEVYHDIGTFSADYSVQDWDFVGCNQRVSELTSAVLLAQFGRLDKDLQNRRRRRARNIDRLLPLSGAKVSPHHDPDAAVGLTLTFENSQDAKEFAAQHSAVTRIGDIKRHDYVSWLPVLQHCGADPRTNPLLSAQRKVTYSADMCARTIDILSRTCLVA</sequence>
<dbReference type="Gene3D" id="3.90.1150.10">
    <property type="entry name" value="Aspartate Aminotransferase, domain 1"/>
    <property type="match status" value="1"/>
</dbReference>
<accession>A0ABZ2G472</accession>
<dbReference type="CDD" id="cd00616">
    <property type="entry name" value="AHBA_syn"/>
    <property type="match status" value="1"/>
</dbReference>
<dbReference type="Proteomes" id="UP001382935">
    <property type="component" value="Chromosome"/>
</dbReference>